<organism evidence="5 6">
    <name type="scientific">Acuticoccus mangrovi</name>
    <dbReference type="NCBI Taxonomy" id="2796142"/>
    <lineage>
        <taxon>Bacteria</taxon>
        <taxon>Pseudomonadati</taxon>
        <taxon>Pseudomonadota</taxon>
        <taxon>Alphaproteobacteria</taxon>
        <taxon>Hyphomicrobiales</taxon>
        <taxon>Amorphaceae</taxon>
        <taxon>Acuticoccus</taxon>
    </lineage>
</organism>
<dbReference type="InterPro" id="IPR036388">
    <property type="entry name" value="WH-like_DNA-bd_sf"/>
</dbReference>
<proteinExistence type="predicted"/>
<dbReference type="InterPro" id="IPR028978">
    <property type="entry name" value="Chorismate_lyase_/UTRA_dom_sf"/>
</dbReference>
<evidence type="ECO:0000256" key="2">
    <source>
        <dbReference type="ARBA" id="ARBA00023125"/>
    </source>
</evidence>
<dbReference type="Gene3D" id="3.40.1410.10">
    <property type="entry name" value="Chorismate lyase-like"/>
    <property type="match status" value="1"/>
</dbReference>
<dbReference type="InterPro" id="IPR050679">
    <property type="entry name" value="Bact_HTH_transcr_reg"/>
</dbReference>
<dbReference type="InterPro" id="IPR000524">
    <property type="entry name" value="Tscrpt_reg_HTH_GntR"/>
</dbReference>
<dbReference type="CDD" id="cd07377">
    <property type="entry name" value="WHTH_GntR"/>
    <property type="match status" value="1"/>
</dbReference>
<dbReference type="AlphaFoldDB" id="A0A934MC40"/>
<dbReference type="EMBL" id="JAEKJA010000003">
    <property type="protein sequence ID" value="MBJ3774852.1"/>
    <property type="molecule type" value="Genomic_DNA"/>
</dbReference>
<comment type="caution">
    <text evidence="5">The sequence shown here is derived from an EMBL/GenBank/DDBJ whole genome shotgun (WGS) entry which is preliminary data.</text>
</comment>
<evidence type="ECO:0000313" key="5">
    <source>
        <dbReference type="EMBL" id="MBJ3774852.1"/>
    </source>
</evidence>
<dbReference type="SMART" id="SM00866">
    <property type="entry name" value="UTRA"/>
    <property type="match status" value="1"/>
</dbReference>
<dbReference type="PANTHER" id="PTHR44846:SF1">
    <property type="entry name" value="MANNOSYL-D-GLYCERATE TRANSPORT_METABOLISM SYSTEM REPRESSOR MNGR-RELATED"/>
    <property type="match status" value="1"/>
</dbReference>
<dbReference type="RefSeq" id="WP_198880760.1">
    <property type="nucleotide sequence ID" value="NZ_JAEKJA010000003.1"/>
</dbReference>
<dbReference type="SUPFAM" id="SSF64288">
    <property type="entry name" value="Chorismate lyase-like"/>
    <property type="match status" value="1"/>
</dbReference>
<keyword evidence="1" id="KW-0805">Transcription regulation</keyword>
<keyword evidence="2" id="KW-0238">DNA-binding</keyword>
<evidence type="ECO:0000259" key="4">
    <source>
        <dbReference type="PROSITE" id="PS50949"/>
    </source>
</evidence>
<dbReference type="SMART" id="SM00345">
    <property type="entry name" value="HTH_GNTR"/>
    <property type="match status" value="1"/>
</dbReference>
<dbReference type="GO" id="GO:0003700">
    <property type="term" value="F:DNA-binding transcription factor activity"/>
    <property type="evidence" value="ECO:0007669"/>
    <property type="project" value="InterPro"/>
</dbReference>
<name>A0A934MC40_9HYPH</name>
<keyword evidence="3" id="KW-0804">Transcription</keyword>
<keyword evidence="6" id="KW-1185">Reference proteome</keyword>
<feature type="domain" description="HTH gntR-type" evidence="4">
    <location>
        <begin position="12"/>
        <end position="80"/>
    </location>
</feature>
<dbReference type="Pfam" id="PF07702">
    <property type="entry name" value="UTRA"/>
    <property type="match status" value="1"/>
</dbReference>
<evidence type="ECO:0000256" key="3">
    <source>
        <dbReference type="ARBA" id="ARBA00023163"/>
    </source>
</evidence>
<dbReference type="PRINTS" id="PR00035">
    <property type="entry name" value="HTHGNTR"/>
</dbReference>
<protein>
    <submittedName>
        <fullName evidence="5">GntR family transcriptional regulator</fullName>
    </submittedName>
</protein>
<dbReference type="SUPFAM" id="SSF46785">
    <property type="entry name" value="Winged helix' DNA-binding domain"/>
    <property type="match status" value="1"/>
</dbReference>
<reference evidence="5" key="1">
    <citation type="submission" date="2020-12" db="EMBL/GenBank/DDBJ databases">
        <title>Bacterial taxonomy.</title>
        <authorList>
            <person name="Pan X."/>
        </authorList>
    </citation>
    <scope>NUCLEOTIDE SEQUENCE</scope>
    <source>
        <strain evidence="5">B2012</strain>
    </source>
</reference>
<evidence type="ECO:0000313" key="6">
    <source>
        <dbReference type="Proteomes" id="UP000609531"/>
    </source>
</evidence>
<accession>A0A934MC40</accession>
<dbReference type="PROSITE" id="PS50949">
    <property type="entry name" value="HTH_GNTR"/>
    <property type="match status" value="1"/>
</dbReference>
<evidence type="ECO:0000256" key="1">
    <source>
        <dbReference type="ARBA" id="ARBA00023015"/>
    </source>
</evidence>
<dbReference type="InterPro" id="IPR036390">
    <property type="entry name" value="WH_DNA-bd_sf"/>
</dbReference>
<dbReference type="GO" id="GO:0045892">
    <property type="term" value="P:negative regulation of DNA-templated transcription"/>
    <property type="evidence" value="ECO:0007669"/>
    <property type="project" value="TreeGrafter"/>
</dbReference>
<dbReference type="Gene3D" id="1.10.10.10">
    <property type="entry name" value="Winged helix-like DNA-binding domain superfamily/Winged helix DNA-binding domain"/>
    <property type="match status" value="1"/>
</dbReference>
<dbReference type="Pfam" id="PF00392">
    <property type="entry name" value="GntR"/>
    <property type="match status" value="1"/>
</dbReference>
<dbReference type="GO" id="GO:0003677">
    <property type="term" value="F:DNA binding"/>
    <property type="evidence" value="ECO:0007669"/>
    <property type="project" value="UniProtKB-KW"/>
</dbReference>
<sequence>MKPQPLGDAQPTPLHHQVYVVVRQQILEGAFPLDRPMPPEHELARQFNVSRITIRRAFDRLEAEELVSRHQGRGTFARKAAANQPLRSQIKGIFENMMEMGLKTSVRLVEFAYIKASPAVAEELQVAVGDVVQKAVRVRSHQGTPVSVLTTYVPEGIGRTFDADALSVTPLVSLFEVAGHVVSSADQTISAKLADTLVAPLLEIEAGSALLWVRRNVFDQNERPIEHLHALYRPDIYEYQVKMARVAGESKRLWAPSPIDQG</sequence>
<gene>
    <name evidence="5" type="ORF">JCR33_04090</name>
</gene>
<dbReference type="Proteomes" id="UP000609531">
    <property type="component" value="Unassembled WGS sequence"/>
</dbReference>
<dbReference type="PANTHER" id="PTHR44846">
    <property type="entry name" value="MANNOSYL-D-GLYCERATE TRANSPORT/METABOLISM SYSTEM REPRESSOR MNGR-RELATED"/>
    <property type="match status" value="1"/>
</dbReference>
<dbReference type="InterPro" id="IPR011663">
    <property type="entry name" value="UTRA"/>
</dbReference>